<dbReference type="Gene3D" id="3.30.450.20">
    <property type="entry name" value="PAS domain"/>
    <property type="match status" value="6"/>
</dbReference>
<dbReference type="InterPro" id="IPR004358">
    <property type="entry name" value="Sig_transdc_His_kin-like_C"/>
</dbReference>
<feature type="domain" description="Response regulatory" evidence="10">
    <location>
        <begin position="11"/>
        <end position="127"/>
    </location>
</feature>
<dbReference type="Pfam" id="PF00989">
    <property type="entry name" value="PAS"/>
    <property type="match status" value="3"/>
</dbReference>
<evidence type="ECO:0000256" key="8">
    <source>
        <dbReference type="SAM" id="Coils"/>
    </source>
</evidence>
<dbReference type="Pfam" id="PF00072">
    <property type="entry name" value="Response_reg"/>
    <property type="match status" value="1"/>
</dbReference>
<dbReference type="CDD" id="cd00156">
    <property type="entry name" value="REC"/>
    <property type="match status" value="1"/>
</dbReference>
<dbReference type="InterPro" id="IPR052162">
    <property type="entry name" value="Sensor_kinase/Photoreceptor"/>
</dbReference>
<dbReference type="Gene3D" id="3.30.565.10">
    <property type="entry name" value="Histidine kinase-like ATPase, C-terminal domain"/>
    <property type="match status" value="1"/>
</dbReference>
<dbReference type="Pfam" id="PF08448">
    <property type="entry name" value="PAS_4"/>
    <property type="match status" value="1"/>
</dbReference>
<dbReference type="PANTHER" id="PTHR43304:SF1">
    <property type="entry name" value="PAC DOMAIN-CONTAINING PROTEIN"/>
    <property type="match status" value="1"/>
</dbReference>
<feature type="domain" description="PAS" evidence="11">
    <location>
        <begin position="145"/>
        <end position="183"/>
    </location>
</feature>
<dbReference type="PROSITE" id="PS50112">
    <property type="entry name" value="PAS"/>
    <property type="match status" value="6"/>
</dbReference>
<dbReference type="CDD" id="cd00130">
    <property type="entry name" value="PAS"/>
    <property type="match status" value="6"/>
</dbReference>
<dbReference type="Pfam" id="PF02518">
    <property type="entry name" value="HATPase_c"/>
    <property type="match status" value="1"/>
</dbReference>
<dbReference type="PROSITE" id="PS50113">
    <property type="entry name" value="PAC"/>
    <property type="match status" value="4"/>
</dbReference>
<dbReference type="SUPFAM" id="SSF55785">
    <property type="entry name" value="PYP-like sensor domain (PAS domain)"/>
    <property type="match status" value="6"/>
</dbReference>
<dbReference type="CDD" id="cd00082">
    <property type="entry name" value="HisKA"/>
    <property type="match status" value="1"/>
</dbReference>
<dbReference type="InterPro" id="IPR001610">
    <property type="entry name" value="PAC"/>
</dbReference>
<dbReference type="InterPro" id="IPR000700">
    <property type="entry name" value="PAS-assoc_C"/>
</dbReference>
<dbReference type="PRINTS" id="PR00344">
    <property type="entry name" value="BCTRLSENSOR"/>
</dbReference>
<evidence type="ECO:0000256" key="1">
    <source>
        <dbReference type="ARBA" id="ARBA00000085"/>
    </source>
</evidence>
<feature type="domain" description="PAS" evidence="11">
    <location>
        <begin position="418"/>
        <end position="485"/>
    </location>
</feature>
<keyword evidence="5" id="KW-0418">Kinase</keyword>
<dbReference type="SUPFAM" id="SSF55874">
    <property type="entry name" value="ATPase domain of HSP90 chaperone/DNA topoisomerase II/histidine kinase"/>
    <property type="match status" value="1"/>
</dbReference>
<proteinExistence type="predicted"/>
<feature type="domain" description="PAS" evidence="11">
    <location>
        <begin position="539"/>
        <end position="609"/>
    </location>
</feature>
<reference evidence="14" key="2">
    <citation type="journal article" date="2024" name="Nature">
        <title>Anoxygenic phototroph of the Chloroflexota uses a type I reaction centre.</title>
        <authorList>
            <person name="Tsuji J.M."/>
            <person name="Shaw N.A."/>
            <person name="Nagashima S."/>
            <person name="Venkiteswaran J.J."/>
            <person name="Schiff S.L."/>
            <person name="Watanabe T."/>
            <person name="Fukui M."/>
            <person name="Hanada S."/>
            <person name="Tank M."/>
            <person name="Neufeld J.D."/>
        </authorList>
    </citation>
    <scope>NUCLEOTIDE SEQUENCE</scope>
    <source>
        <strain evidence="14">L227-S17</strain>
    </source>
</reference>
<feature type="domain" description="PAC" evidence="12">
    <location>
        <begin position="744"/>
        <end position="798"/>
    </location>
</feature>
<keyword evidence="3" id="KW-0597">Phosphoprotein</keyword>
<evidence type="ECO:0000256" key="6">
    <source>
        <dbReference type="ARBA" id="ARBA00023012"/>
    </source>
</evidence>
<feature type="domain" description="PAC" evidence="12">
    <location>
        <begin position="612"/>
        <end position="664"/>
    </location>
</feature>
<dbReference type="InterPro" id="IPR035965">
    <property type="entry name" value="PAS-like_dom_sf"/>
</dbReference>
<dbReference type="InterPro" id="IPR011006">
    <property type="entry name" value="CheY-like_superfamily"/>
</dbReference>
<dbReference type="InterPro" id="IPR013655">
    <property type="entry name" value="PAS_fold_3"/>
</dbReference>
<dbReference type="GO" id="GO:0000155">
    <property type="term" value="F:phosphorelay sensor kinase activity"/>
    <property type="evidence" value="ECO:0007669"/>
    <property type="project" value="InterPro"/>
</dbReference>
<evidence type="ECO:0000256" key="4">
    <source>
        <dbReference type="ARBA" id="ARBA00022679"/>
    </source>
</evidence>
<dbReference type="InterPro" id="IPR005467">
    <property type="entry name" value="His_kinase_dom"/>
</dbReference>
<dbReference type="SMART" id="SM00086">
    <property type="entry name" value="PAC"/>
    <property type="match status" value="5"/>
</dbReference>
<name>A0A8T7M8A8_9CHLR</name>
<dbReference type="CDD" id="cd00075">
    <property type="entry name" value="HATPase"/>
    <property type="match status" value="1"/>
</dbReference>
<feature type="domain" description="PAC" evidence="12">
    <location>
        <begin position="364"/>
        <end position="417"/>
    </location>
</feature>
<dbReference type="Pfam" id="PF08447">
    <property type="entry name" value="PAS_3"/>
    <property type="match status" value="1"/>
</dbReference>
<dbReference type="InterPro" id="IPR036890">
    <property type="entry name" value="HATPase_C_sf"/>
</dbReference>
<reference evidence="13 15" key="1">
    <citation type="submission" date="2020-06" db="EMBL/GenBank/DDBJ databases">
        <title>Anoxygenic phototrophic Chloroflexota member uses a Type I reaction center.</title>
        <authorList>
            <person name="Tsuji J.M."/>
            <person name="Shaw N.A."/>
            <person name="Nagashima S."/>
            <person name="Venkiteswaran J."/>
            <person name="Schiff S.L."/>
            <person name="Hanada S."/>
            <person name="Tank M."/>
            <person name="Neufeld J.D."/>
        </authorList>
    </citation>
    <scope>NUCLEOTIDE SEQUENCE [LARGE SCALE GENOMIC DNA]</scope>
    <source>
        <strain evidence="13">L227-S17</strain>
    </source>
</reference>
<dbReference type="Proteomes" id="UP000521676">
    <property type="component" value="Unassembled WGS sequence"/>
</dbReference>
<dbReference type="Gene3D" id="1.10.287.130">
    <property type="match status" value="1"/>
</dbReference>
<comment type="caution">
    <text evidence="7">Lacks conserved residue(s) required for the propagation of feature annotation.</text>
</comment>
<dbReference type="GO" id="GO:0006355">
    <property type="term" value="P:regulation of DNA-templated transcription"/>
    <property type="evidence" value="ECO:0007669"/>
    <property type="project" value="InterPro"/>
</dbReference>
<protein>
    <recommendedName>
        <fullName evidence="2">histidine kinase</fullName>
        <ecNumber evidence="2">2.7.13.3</ecNumber>
    </recommendedName>
</protein>
<feature type="domain" description="Histidine kinase" evidence="9">
    <location>
        <begin position="941"/>
        <end position="1157"/>
    </location>
</feature>
<dbReference type="SUPFAM" id="SSF52172">
    <property type="entry name" value="CheY-like"/>
    <property type="match status" value="1"/>
</dbReference>
<dbReference type="PROSITE" id="PS50109">
    <property type="entry name" value="HIS_KIN"/>
    <property type="match status" value="1"/>
</dbReference>
<evidence type="ECO:0000259" key="11">
    <source>
        <dbReference type="PROSITE" id="PS50112"/>
    </source>
</evidence>
<dbReference type="EC" id="2.7.13.3" evidence="2"/>
<sequence>MNTNVLSESYTVLIVDESAENRATVKRYLNQDPDHTYRFEETELGKAGLELCVSRQPNLILLNCSLPDITGLEFLKALTARMTEGHCPVIVLADETSAAGCMKYGAQDYLVKDKLTPESLRHVVQVSLQTYQLKLQERHFLATSILESISEAFCALDAEERFTYVNHRAEEFWNISRKELLGKKFGEIFPRMAGIAEYQYLRQAITEQTPLNFESYISAIQRWIKIKVYPANDGVSVYFEDITAQKQAEEQLRRWNEELEKRVEERTAALTAEIEEHKRTEEALRESEERFRLVAENSTDVIWTMNMEGQFTYVSPSVLQLRGYTPEEVLKQSMAEALTPKSVIIAREGLLGILQVTQEGNPGRRLDQMEQPCKDGSTVWTEVSTCLMYASNGEFKGILGISRDISERKRAEEALRESEEKFAAIFQSSPVATLISNLADGLILDANSQAQEFFGYRHDLLVGHTSLELNIWLDPTLRDQLQQKLIQQGSIRNFETSFRRSNGEIRHALASYELLELGGKTLVLSLLHDITEIAKANRAQAMLAAIVESSEDAILSVNLAGCLQSWNAGATKLFGYTASEIMGQHFSLLVTSEQLEEQSRIVAKILGGEVVGHFDTFRRHKNGTKIAVSMAVSPMKTSSGEIIGVCTTIRDITARKEAEEALRQSEMRNRLFAEAIRNADDAIVITDAVLDSPGPQIIFANPAFTTMTGYTLEEAYGKTPRILQGAKSDRAVLDCLRRNLAAGENFQGEIINYRKDGSELYQEFRISPVKDEQGKTTNFIAIKRDITARKQAEAALRESEERYRFLAENSTDTISRLSYAGVFEYVSPASQKIIGFAPEELVGHTFLEFVHPDDHEQFLKLLSNWQGQNNFLVTYRACCKNDQYIWVEASVHLTSNPDTGQVLNVIMVTRDITERRKMEEALAAEKLKAKNLESLGVLAGGIAHSFNNALTGVTGYMSLAKLELEETSEAYTCLEEAEKATQHLTELAQRLVPFASGGAPVKQKIKLENIIKNAASFMTQNPNLRYHFDLPTEIWLVSADSVQIREALQNLIKNALEAMPEGGIIGVKATNVTLEANQIPLLNPGRYVRVTVQDQGCGIRSEELARIFDPYYTTKFMGNGLGLTLSYSIIRRHGGQLVVESEWRKGTTVHFYLPTLPEEAGV</sequence>
<gene>
    <name evidence="13" type="ORF">HXX08_21225</name>
    <name evidence="14" type="ORF">OZ401_003929</name>
</gene>
<organism evidence="13 15">
    <name type="scientific">Candidatus Chlorohelix allophototropha</name>
    <dbReference type="NCBI Taxonomy" id="3003348"/>
    <lineage>
        <taxon>Bacteria</taxon>
        <taxon>Bacillati</taxon>
        <taxon>Chloroflexota</taxon>
        <taxon>Chloroflexia</taxon>
        <taxon>Candidatus Chloroheliales</taxon>
        <taxon>Candidatus Chloroheliaceae</taxon>
        <taxon>Candidatus Chlorohelix</taxon>
    </lineage>
</organism>
<feature type="domain" description="PAS" evidence="11">
    <location>
        <begin position="287"/>
        <end position="342"/>
    </location>
</feature>
<dbReference type="InterPro" id="IPR003661">
    <property type="entry name" value="HisK_dim/P_dom"/>
</dbReference>
<dbReference type="SMART" id="SM00448">
    <property type="entry name" value="REC"/>
    <property type="match status" value="1"/>
</dbReference>
<dbReference type="InterPro" id="IPR013656">
    <property type="entry name" value="PAS_4"/>
</dbReference>
<evidence type="ECO:0000259" key="9">
    <source>
        <dbReference type="PROSITE" id="PS50109"/>
    </source>
</evidence>
<keyword evidence="8" id="KW-0175">Coiled coil</keyword>
<dbReference type="EMBL" id="JACATZ010000003">
    <property type="protein sequence ID" value="NWJ48387.1"/>
    <property type="molecule type" value="Genomic_DNA"/>
</dbReference>
<evidence type="ECO:0000256" key="3">
    <source>
        <dbReference type="ARBA" id="ARBA00022553"/>
    </source>
</evidence>
<dbReference type="AlphaFoldDB" id="A0A8T7M8A8"/>
<keyword evidence="16" id="KW-1185">Reference proteome</keyword>
<keyword evidence="6" id="KW-0902">Two-component regulatory system</keyword>
<accession>A0A8T7M8A8</accession>
<evidence type="ECO:0000313" key="14">
    <source>
        <dbReference type="EMBL" id="WJW68320.1"/>
    </source>
</evidence>
<keyword evidence="4" id="KW-0808">Transferase</keyword>
<evidence type="ECO:0000259" key="10">
    <source>
        <dbReference type="PROSITE" id="PS50110"/>
    </source>
</evidence>
<evidence type="ECO:0000256" key="2">
    <source>
        <dbReference type="ARBA" id="ARBA00012438"/>
    </source>
</evidence>
<feature type="coiled-coil region" evidence="8">
    <location>
        <begin position="245"/>
        <end position="290"/>
    </location>
</feature>
<dbReference type="InterPro" id="IPR003594">
    <property type="entry name" value="HATPase_dom"/>
</dbReference>
<dbReference type="SMART" id="SM00387">
    <property type="entry name" value="HATPase_c"/>
    <property type="match status" value="1"/>
</dbReference>
<dbReference type="InterPro" id="IPR000014">
    <property type="entry name" value="PAS"/>
</dbReference>
<evidence type="ECO:0000313" key="13">
    <source>
        <dbReference type="EMBL" id="NWJ48387.1"/>
    </source>
</evidence>
<dbReference type="EMBL" id="CP128400">
    <property type="protein sequence ID" value="WJW68320.1"/>
    <property type="molecule type" value="Genomic_DNA"/>
</dbReference>
<evidence type="ECO:0000256" key="7">
    <source>
        <dbReference type="PROSITE-ProRule" id="PRU00169"/>
    </source>
</evidence>
<evidence type="ECO:0000259" key="12">
    <source>
        <dbReference type="PROSITE" id="PS50113"/>
    </source>
</evidence>
<evidence type="ECO:0000256" key="5">
    <source>
        <dbReference type="ARBA" id="ARBA00022777"/>
    </source>
</evidence>
<dbReference type="Pfam" id="PF13426">
    <property type="entry name" value="PAS_9"/>
    <property type="match status" value="1"/>
</dbReference>
<comment type="catalytic activity">
    <reaction evidence="1">
        <text>ATP + protein L-histidine = ADP + protein N-phospho-L-histidine.</text>
        <dbReference type="EC" id="2.7.13.3"/>
    </reaction>
</comment>
<dbReference type="RefSeq" id="WP_341470225.1">
    <property type="nucleotide sequence ID" value="NZ_CP128400.1"/>
</dbReference>
<evidence type="ECO:0000313" key="16">
    <source>
        <dbReference type="Proteomes" id="UP001431572"/>
    </source>
</evidence>
<dbReference type="NCBIfam" id="TIGR00229">
    <property type="entry name" value="sensory_box"/>
    <property type="match status" value="6"/>
</dbReference>
<feature type="domain" description="PAS" evidence="11">
    <location>
        <begin position="668"/>
        <end position="719"/>
    </location>
</feature>
<dbReference type="PANTHER" id="PTHR43304">
    <property type="entry name" value="PHYTOCHROME-LIKE PROTEIN CPH1"/>
    <property type="match status" value="1"/>
</dbReference>
<feature type="domain" description="PAS" evidence="11">
    <location>
        <begin position="799"/>
        <end position="864"/>
    </location>
</feature>
<feature type="domain" description="PAC" evidence="12">
    <location>
        <begin position="869"/>
        <end position="924"/>
    </location>
</feature>
<dbReference type="SMART" id="SM00091">
    <property type="entry name" value="PAS"/>
    <property type="match status" value="6"/>
</dbReference>
<dbReference type="InterPro" id="IPR001789">
    <property type="entry name" value="Sig_transdc_resp-reg_receiver"/>
</dbReference>
<dbReference type="InterPro" id="IPR013767">
    <property type="entry name" value="PAS_fold"/>
</dbReference>
<feature type="coiled-coil region" evidence="8">
    <location>
        <begin position="782"/>
        <end position="809"/>
    </location>
</feature>
<dbReference type="PROSITE" id="PS50110">
    <property type="entry name" value="RESPONSE_REGULATORY"/>
    <property type="match status" value="1"/>
</dbReference>
<evidence type="ECO:0000313" key="15">
    <source>
        <dbReference type="Proteomes" id="UP000521676"/>
    </source>
</evidence>
<dbReference type="Proteomes" id="UP001431572">
    <property type="component" value="Chromosome 2"/>
</dbReference>
<dbReference type="Gene3D" id="3.40.50.2300">
    <property type="match status" value="1"/>
</dbReference>